<dbReference type="GO" id="GO:0009244">
    <property type="term" value="P:lipopolysaccharide core region biosynthetic process"/>
    <property type="evidence" value="ECO:0007669"/>
    <property type="project" value="UniProtKB-UniRule"/>
</dbReference>
<feature type="transmembrane region" description="Helical" evidence="9">
    <location>
        <begin position="5"/>
        <end position="23"/>
    </location>
</feature>
<dbReference type="Gene3D" id="3.40.50.11720">
    <property type="entry name" value="3-Deoxy-D-manno-octulosonic-acid transferase, N-terminal domain"/>
    <property type="match status" value="1"/>
</dbReference>
<dbReference type="PANTHER" id="PTHR42755:SF1">
    <property type="entry name" value="3-DEOXY-D-MANNO-OCTULOSONIC ACID TRANSFERASE, MITOCHONDRIAL-RELATED"/>
    <property type="match status" value="1"/>
</dbReference>
<dbReference type="AlphaFoldDB" id="A0A2J8I1I6"/>
<name>A0A2J8I1I6_VIBDI</name>
<dbReference type="NCBIfam" id="NF004388">
    <property type="entry name" value="PRK05749.1-4"/>
    <property type="match status" value="1"/>
</dbReference>
<dbReference type="EC" id="2.4.99.12" evidence="2 9"/>
<keyword evidence="9" id="KW-0472">Membrane</keyword>
<feature type="domain" description="3-deoxy-D-manno-octulosonic-acid transferase N-terminal" evidence="10">
    <location>
        <begin position="34"/>
        <end position="212"/>
    </location>
</feature>
<sequence>MLIRYIYTALLAVASPFLMWGLYRHRTGKPCVGKRWKEHFGLTPKLDNCHGPIWVHAVSVGETLAVTPLIKKLKAQYPHLTIVITTTTATGAEQAQKLAGIAEHRYMPFDFPFAIRGFINAIKPSQLLIMETELWPNTLHTVAKANIPITVINARLSERSCQRYAKVQPIFDMLAKNLTQVLCQYPDDAERFIRLGVAKEKVSVTGSVKFDIEVSPKVKEEGQALRNQLGNNRPVWIAASTHNGEDEQILSAHQEVLKDHPNALLMLVPRHPERFNDVFNLSQHMFNTVRRTEQSHRLLDTNIQVYLGDTMGEMLVLIEAADICFMGGSLLGDKVGGHNMLEPAALGKPVLTGPSYYNFSEIVQLMLSNNAIIITPSAKAISTSVVTLVNNRSQLIRLGSLSYQCILKSKGAIKNTIEAFIPYYKSEITFSTQEDK</sequence>
<comment type="caution">
    <text evidence="11">The sequence shown here is derived from an EMBL/GenBank/DDBJ whole genome shotgun (WGS) entry which is preliminary data.</text>
</comment>
<dbReference type="UniPathway" id="UPA00958"/>
<dbReference type="InterPro" id="IPR007507">
    <property type="entry name" value="Glycos_transf_N"/>
</dbReference>
<keyword evidence="4 9" id="KW-0808">Transferase</keyword>
<proteinExistence type="inferred from homology"/>
<evidence type="ECO:0000256" key="6">
    <source>
        <dbReference type="ARBA" id="ARBA00049183"/>
    </source>
</evidence>
<protein>
    <recommendedName>
        <fullName evidence="3 9">3-deoxy-D-manno-octulosonic acid transferase</fullName>
        <shortName evidence="9">Kdo transferase</shortName>
        <ecNumber evidence="2 9">2.4.99.12</ecNumber>
    </recommendedName>
    <alternativeName>
        <fullName evidence="5 9">Lipid IV(A) 3-deoxy-D-manno-octulosonic acid transferase</fullName>
    </alternativeName>
</protein>
<dbReference type="InterPro" id="IPR038107">
    <property type="entry name" value="Glycos_transf_N_sf"/>
</dbReference>
<dbReference type="InterPro" id="IPR039901">
    <property type="entry name" value="Kdotransferase"/>
</dbReference>
<feature type="site" description="Transition state stabilizer" evidence="8">
    <location>
        <position position="209"/>
    </location>
</feature>
<reference evidence="11 12" key="1">
    <citation type="submission" date="2018-01" db="EMBL/GenBank/DDBJ databases">
        <title>Draft genome sequences of six Vibrio diazotrophicus strains isolated from deep-sea sediments of the Baltic Sea.</title>
        <authorList>
            <person name="Castillo D."/>
            <person name="Vandieken V."/>
            <person name="Chiang O."/>
            <person name="Middelboe M."/>
        </authorList>
    </citation>
    <scope>NUCLEOTIDE SEQUENCE [LARGE SCALE GENOMIC DNA]</scope>
    <source>
        <strain evidence="11 12">60.27F</strain>
    </source>
</reference>
<keyword evidence="9" id="KW-0812">Transmembrane</keyword>
<evidence type="ECO:0000256" key="3">
    <source>
        <dbReference type="ARBA" id="ARBA00019077"/>
    </source>
</evidence>
<comment type="catalytic activity">
    <reaction evidence="6 9">
        <text>lipid IVA (E. coli) + CMP-3-deoxy-beta-D-manno-octulosonate = alpha-Kdo-(2-&gt;6)-lipid IVA (E. coli) + CMP + H(+)</text>
        <dbReference type="Rhea" id="RHEA:28066"/>
        <dbReference type="ChEBI" id="CHEBI:15378"/>
        <dbReference type="ChEBI" id="CHEBI:58603"/>
        <dbReference type="ChEBI" id="CHEBI:60364"/>
        <dbReference type="ChEBI" id="CHEBI:60377"/>
        <dbReference type="ChEBI" id="CHEBI:85987"/>
        <dbReference type="EC" id="2.4.99.12"/>
    </reaction>
</comment>
<dbReference type="Proteomes" id="UP000236449">
    <property type="component" value="Unassembled WGS sequence"/>
</dbReference>
<comment type="function">
    <text evidence="9">Involved in lipopolysaccharide (LPS) biosynthesis. Catalyzes the transfer of 3-deoxy-D-manno-octulosonate (Kdo) residue(s) from CMP-Kdo to lipid IV(A), the tetraacyldisaccharide-1,4'-bisphosphate precursor of lipid A.</text>
</comment>
<dbReference type="OrthoDB" id="9789797at2"/>
<evidence type="ECO:0000256" key="1">
    <source>
        <dbReference type="ARBA" id="ARBA00004713"/>
    </source>
</evidence>
<evidence type="ECO:0000256" key="7">
    <source>
        <dbReference type="PIRSR" id="PIRSR639901-1"/>
    </source>
</evidence>
<evidence type="ECO:0000256" key="5">
    <source>
        <dbReference type="ARBA" id="ARBA00031445"/>
    </source>
</evidence>
<keyword evidence="9" id="KW-0448">Lipopolysaccharide biosynthesis</keyword>
<dbReference type="GO" id="GO:0009245">
    <property type="term" value="P:lipid A biosynthetic process"/>
    <property type="evidence" value="ECO:0007669"/>
    <property type="project" value="TreeGrafter"/>
</dbReference>
<dbReference type="EMBL" id="POSK01000008">
    <property type="protein sequence ID" value="PNI04351.1"/>
    <property type="molecule type" value="Genomic_DNA"/>
</dbReference>
<evidence type="ECO:0000256" key="8">
    <source>
        <dbReference type="PIRSR" id="PIRSR639901-2"/>
    </source>
</evidence>
<dbReference type="FunFam" id="3.40.50.11720:FF:000001">
    <property type="entry name" value="3-deoxy-D-manno-octulosonic acid transferase"/>
    <property type="match status" value="1"/>
</dbReference>
<comment type="pathway">
    <text evidence="1 9">Bacterial outer membrane biogenesis; LPS core biosynthesis.</text>
</comment>
<gene>
    <name evidence="11" type="ORF">C1N32_13035</name>
</gene>
<evidence type="ECO:0000313" key="12">
    <source>
        <dbReference type="Proteomes" id="UP000236449"/>
    </source>
</evidence>
<feature type="site" description="Transition state stabilizer" evidence="8">
    <location>
        <position position="131"/>
    </location>
</feature>
<feature type="active site" description="Proton acceptor" evidence="7">
    <location>
        <position position="62"/>
    </location>
</feature>
<dbReference type="GO" id="GO:0043842">
    <property type="term" value="F:Kdo transferase activity"/>
    <property type="evidence" value="ECO:0007669"/>
    <property type="project" value="UniProtKB-EC"/>
</dbReference>
<evidence type="ECO:0000259" key="10">
    <source>
        <dbReference type="Pfam" id="PF04413"/>
    </source>
</evidence>
<comment type="similarity">
    <text evidence="9">Belongs to the glycosyltransferase group 1 family.</text>
</comment>
<evidence type="ECO:0000256" key="2">
    <source>
        <dbReference type="ARBA" id="ARBA00012621"/>
    </source>
</evidence>
<keyword evidence="9" id="KW-1003">Cell membrane</keyword>
<evidence type="ECO:0000256" key="9">
    <source>
        <dbReference type="RuleBase" id="RU365103"/>
    </source>
</evidence>
<dbReference type="RefSeq" id="WP_102966434.1">
    <property type="nucleotide sequence ID" value="NZ_POSK01000008.1"/>
</dbReference>
<dbReference type="GO" id="GO:0005886">
    <property type="term" value="C:plasma membrane"/>
    <property type="evidence" value="ECO:0007669"/>
    <property type="project" value="UniProtKB-SubCell"/>
</dbReference>
<organism evidence="11 12">
    <name type="scientific">Vibrio diazotrophicus</name>
    <dbReference type="NCBI Taxonomy" id="685"/>
    <lineage>
        <taxon>Bacteria</taxon>
        <taxon>Pseudomonadati</taxon>
        <taxon>Pseudomonadota</taxon>
        <taxon>Gammaproteobacteria</taxon>
        <taxon>Vibrionales</taxon>
        <taxon>Vibrionaceae</taxon>
        <taxon>Vibrio</taxon>
    </lineage>
</organism>
<accession>A0A2J8I1I6</accession>
<dbReference type="PANTHER" id="PTHR42755">
    <property type="entry name" value="3-DEOXY-MANNO-OCTULOSONATE CYTIDYLYLTRANSFERASE"/>
    <property type="match status" value="1"/>
</dbReference>
<evidence type="ECO:0000256" key="4">
    <source>
        <dbReference type="ARBA" id="ARBA00022679"/>
    </source>
</evidence>
<dbReference type="Gene3D" id="3.40.50.2000">
    <property type="entry name" value="Glycogen Phosphorylase B"/>
    <property type="match status" value="1"/>
</dbReference>
<dbReference type="Pfam" id="PF04413">
    <property type="entry name" value="Glycos_transf_N"/>
    <property type="match status" value="1"/>
</dbReference>
<comment type="subcellular location">
    <subcellularLocation>
        <location evidence="9">Cell membrane</location>
    </subcellularLocation>
</comment>
<keyword evidence="9" id="KW-1133">Transmembrane helix</keyword>
<dbReference type="SUPFAM" id="SSF53756">
    <property type="entry name" value="UDP-Glycosyltransferase/glycogen phosphorylase"/>
    <property type="match status" value="1"/>
</dbReference>
<evidence type="ECO:0000313" key="11">
    <source>
        <dbReference type="EMBL" id="PNI04351.1"/>
    </source>
</evidence>